<evidence type="ECO:0000313" key="3">
    <source>
        <dbReference type="Proteomes" id="UP000681343"/>
    </source>
</evidence>
<dbReference type="Proteomes" id="UP000681343">
    <property type="component" value="Chromosome"/>
</dbReference>
<dbReference type="RefSeq" id="WP_186918185.1">
    <property type="nucleotide sequence ID" value="NZ_AP023415.1"/>
</dbReference>
<dbReference type="KEGG" id="vfa:MM35RIKEN_09940"/>
<sequence>MKVTAAQLESMRRIDIAAVDKDTLVDVSGMTFDNTLPKEQRAANMLAIMKNPYCFRYGDMVIKLEFADDGPPLQELLTSYFLRMKAGL</sequence>
<dbReference type="AlphaFoldDB" id="A0A810PXK4"/>
<dbReference type="EMBL" id="AP023415">
    <property type="protein sequence ID" value="BCK78802.1"/>
    <property type="molecule type" value="Genomic_DNA"/>
</dbReference>
<evidence type="ECO:0000259" key="1">
    <source>
        <dbReference type="Pfam" id="PF21757"/>
    </source>
</evidence>
<name>A0A810PXK4_9FIRM</name>
<feature type="domain" description="DUF6870" evidence="1">
    <location>
        <begin position="11"/>
        <end position="80"/>
    </location>
</feature>
<reference evidence="2" key="1">
    <citation type="submission" date="2020-09" db="EMBL/GenBank/DDBJ databases">
        <title>New species isolated from human feces.</title>
        <authorList>
            <person name="Kitahara M."/>
            <person name="Shigeno Y."/>
            <person name="Shime M."/>
            <person name="Matsumoto Y."/>
            <person name="Nakamura S."/>
            <person name="Motooka D."/>
            <person name="Fukuoka S."/>
            <person name="Nishikawa H."/>
            <person name="Benno Y."/>
        </authorList>
    </citation>
    <scope>NUCLEOTIDE SEQUENCE</scope>
    <source>
        <strain evidence="2">MM35</strain>
    </source>
</reference>
<gene>
    <name evidence="2" type="ORF">MM35RIKEN_09940</name>
</gene>
<accession>A0A810PXK4</accession>
<dbReference type="Pfam" id="PF21757">
    <property type="entry name" value="DUF6870"/>
    <property type="match status" value="1"/>
</dbReference>
<proteinExistence type="predicted"/>
<organism evidence="2 3">
    <name type="scientific">Vescimonas fastidiosa</name>
    <dbReference type="NCBI Taxonomy" id="2714353"/>
    <lineage>
        <taxon>Bacteria</taxon>
        <taxon>Bacillati</taxon>
        <taxon>Bacillota</taxon>
        <taxon>Clostridia</taxon>
        <taxon>Eubacteriales</taxon>
        <taxon>Oscillospiraceae</taxon>
        <taxon>Vescimonas</taxon>
    </lineage>
</organism>
<dbReference type="InterPro" id="IPR049222">
    <property type="entry name" value="DUF6870"/>
</dbReference>
<keyword evidence="3" id="KW-1185">Reference proteome</keyword>
<evidence type="ECO:0000313" key="2">
    <source>
        <dbReference type="EMBL" id="BCK78802.1"/>
    </source>
</evidence>
<protein>
    <recommendedName>
        <fullName evidence="1">DUF6870 domain-containing protein</fullName>
    </recommendedName>
</protein>